<dbReference type="Pfam" id="PF00156">
    <property type="entry name" value="Pribosyltran"/>
    <property type="match status" value="1"/>
</dbReference>
<dbReference type="CDD" id="cd06223">
    <property type="entry name" value="PRTases_typeI"/>
    <property type="match status" value="1"/>
</dbReference>
<keyword evidence="8" id="KW-0328">Glycosyltransferase</keyword>
<dbReference type="SUPFAM" id="SSF51366">
    <property type="entry name" value="Ribulose-phoshate binding barrel"/>
    <property type="match status" value="1"/>
</dbReference>
<dbReference type="AlphaFoldDB" id="A0AAV4VSQ2"/>
<evidence type="ECO:0000256" key="3">
    <source>
        <dbReference type="ARBA" id="ARBA00006221"/>
    </source>
</evidence>
<keyword evidence="11" id="KW-0665">Pyrimidine biosynthesis</keyword>
<proteinExistence type="inferred from homology"/>
<evidence type="ECO:0000256" key="1">
    <source>
        <dbReference type="ARBA" id="ARBA00004861"/>
    </source>
</evidence>
<evidence type="ECO:0000256" key="8">
    <source>
        <dbReference type="ARBA" id="ARBA00022676"/>
    </source>
</evidence>
<dbReference type="SMART" id="SM00934">
    <property type="entry name" value="OMPdecase"/>
    <property type="match status" value="1"/>
</dbReference>
<dbReference type="PANTHER" id="PTHR19278">
    <property type="entry name" value="OROTATE PHOSPHORIBOSYLTRANSFERASE"/>
    <property type="match status" value="1"/>
</dbReference>
<dbReference type="InterPro" id="IPR013785">
    <property type="entry name" value="Aldolase_TIM"/>
</dbReference>
<evidence type="ECO:0000256" key="12">
    <source>
        <dbReference type="ARBA" id="ARBA00023239"/>
    </source>
</evidence>
<keyword evidence="18" id="KW-1185">Reference proteome</keyword>
<evidence type="ECO:0000313" key="18">
    <source>
        <dbReference type="Proteomes" id="UP001054837"/>
    </source>
</evidence>
<dbReference type="EC" id="4.1.1.23" evidence="6"/>
<name>A0AAV4VSQ2_9ARAC</name>
<dbReference type="FunFam" id="3.20.20.70:FF:000114">
    <property type="entry name" value="Decarboxylase,orotidine phosphate"/>
    <property type="match status" value="1"/>
</dbReference>
<feature type="binding site" evidence="15">
    <location>
        <position position="436"/>
    </location>
    <ligand>
        <name>substrate</name>
    </ligand>
</feature>
<comment type="pathway">
    <text evidence="2">Pyrimidine metabolism; UMP biosynthesis via de novo pathway; UMP from orotate: step 1/2.</text>
</comment>
<evidence type="ECO:0000256" key="5">
    <source>
        <dbReference type="ARBA" id="ARBA00011971"/>
    </source>
</evidence>
<gene>
    <name evidence="17" type="primary">UMPS</name>
    <name evidence="17" type="ORF">CDAR_277471</name>
</gene>
<dbReference type="FunFam" id="3.40.50.2020:FF:000025">
    <property type="entry name" value="Uridine monophosphate synthetase"/>
    <property type="match status" value="1"/>
</dbReference>
<comment type="similarity">
    <text evidence="3">In the N-terminal section; belongs to the purine/pyrimidine phosphoribosyltransferase family.</text>
</comment>
<feature type="active site" description="For OMPdecase activity" evidence="14">
    <location>
        <position position="299"/>
    </location>
</feature>
<dbReference type="PROSITE" id="PS00156">
    <property type="entry name" value="OMPDECASE"/>
    <property type="match status" value="1"/>
</dbReference>
<keyword evidence="9" id="KW-0808">Transferase</keyword>
<evidence type="ECO:0000256" key="13">
    <source>
        <dbReference type="ARBA" id="ARBA00023268"/>
    </source>
</evidence>
<evidence type="ECO:0000259" key="16">
    <source>
        <dbReference type="SMART" id="SM00934"/>
    </source>
</evidence>
<dbReference type="Gene3D" id="3.40.50.2020">
    <property type="match status" value="1"/>
</dbReference>
<evidence type="ECO:0000256" key="14">
    <source>
        <dbReference type="PIRSR" id="PIRSR614732-1"/>
    </source>
</evidence>
<dbReference type="EMBL" id="BPLQ01013532">
    <property type="protein sequence ID" value="GIY72935.1"/>
    <property type="molecule type" value="Genomic_DNA"/>
</dbReference>
<feature type="binding site" evidence="15">
    <location>
        <position position="246"/>
    </location>
    <ligand>
        <name>substrate</name>
    </ligand>
</feature>
<dbReference type="NCBIfam" id="TIGR01740">
    <property type="entry name" value="pyrF"/>
    <property type="match status" value="1"/>
</dbReference>
<evidence type="ECO:0000256" key="7">
    <source>
        <dbReference type="ARBA" id="ARBA00015047"/>
    </source>
</evidence>
<evidence type="ECO:0000256" key="10">
    <source>
        <dbReference type="ARBA" id="ARBA00022793"/>
    </source>
</evidence>
<feature type="binding site" evidence="15">
    <location>
        <position position="417"/>
    </location>
    <ligand>
        <name>substrate</name>
    </ligand>
</feature>
<feature type="binding site" evidence="15">
    <location>
        <position position="359"/>
    </location>
    <ligand>
        <name>substrate</name>
    </ligand>
</feature>
<dbReference type="NCBIfam" id="TIGR00336">
    <property type="entry name" value="pyrE"/>
    <property type="match status" value="1"/>
</dbReference>
<dbReference type="GO" id="GO:0004588">
    <property type="term" value="F:orotate phosphoribosyltransferase activity"/>
    <property type="evidence" value="ECO:0007669"/>
    <property type="project" value="UniProtKB-EC"/>
</dbReference>
<organism evidence="17 18">
    <name type="scientific">Caerostris darwini</name>
    <dbReference type="NCBI Taxonomy" id="1538125"/>
    <lineage>
        <taxon>Eukaryota</taxon>
        <taxon>Metazoa</taxon>
        <taxon>Ecdysozoa</taxon>
        <taxon>Arthropoda</taxon>
        <taxon>Chelicerata</taxon>
        <taxon>Arachnida</taxon>
        <taxon>Araneae</taxon>
        <taxon>Araneomorphae</taxon>
        <taxon>Entelegynae</taxon>
        <taxon>Araneoidea</taxon>
        <taxon>Araneidae</taxon>
        <taxon>Caerostris</taxon>
    </lineage>
</organism>
<feature type="binding site" evidence="15">
    <location>
        <position position="437"/>
    </location>
    <ligand>
        <name>substrate</name>
    </ligand>
</feature>
<dbReference type="InterPro" id="IPR014732">
    <property type="entry name" value="OMPdecase"/>
</dbReference>
<dbReference type="InterPro" id="IPR029057">
    <property type="entry name" value="PRTase-like"/>
</dbReference>
<keyword evidence="12" id="KW-0456">Lyase</keyword>
<feature type="active site" description="For OMPdecase activity" evidence="14">
    <location>
        <position position="301"/>
    </location>
</feature>
<evidence type="ECO:0000256" key="2">
    <source>
        <dbReference type="ARBA" id="ARBA00004889"/>
    </source>
</evidence>
<dbReference type="InterPro" id="IPR001754">
    <property type="entry name" value="OMPdeCOase_dom"/>
</dbReference>
<sequence length="469" mass="52189">MSGTCLLHRLLEIKIFQLGEFTLKSGLLSPVYIDLRGIIAYPDVVKQLAEEIYSLQKVSGIVSDVICGVPYTALPIASVYSVLYQVPMVMKRKEAKVYGTKKMVEGINKKGVKCLIIEDIVTSGSSVIETAEVLKKEGLIVTDCIVILNRLQGGEENISKAGIKLHSLFTIKDIFDRYCSLNTVEESVMENVSLFLKDNSYVPVKKAIMQKRLPFEKRAEMCKQPVVKKLFEIIARKKTNLCVAVDSLQSDSLLELADKLGPFVCMLKTHIDILRDFSNDVPVKLKELAEKHNFLIFEDRKFADIGNTVMNQYESGIYKIQQWADIVTVHGIPGSGIIEALKIASRDSERGCVLIAEMSSKGALTDENYRKKIREMADSHTDYVIGFVSQQRISENPSFTHMFPGVNIAVSGDSLGQQYKSPENAVANGADVVIVGRGICSSSDIIATAIEYKSRSYNAYDEECMKSFE</sequence>
<dbReference type="InterPro" id="IPR023031">
    <property type="entry name" value="OPRT"/>
</dbReference>
<evidence type="ECO:0000256" key="6">
    <source>
        <dbReference type="ARBA" id="ARBA00012321"/>
    </source>
</evidence>
<dbReference type="GO" id="GO:0006207">
    <property type="term" value="P:'de novo' pyrimidine nucleobase biosynthetic process"/>
    <property type="evidence" value="ECO:0007669"/>
    <property type="project" value="InterPro"/>
</dbReference>
<feature type="active site" description="For OMPdecase activity" evidence="14">
    <location>
        <position position="304"/>
    </location>
</feature>
<protein>
    <recommendedName>
        <fullName evidence="7">Uridine 5'-monophosphate synthase</fullName>
        <ecNumber evidence="5">2.4.2.10</ecNumber>
        <ecNumber evidence="6">4.1.1.23</ecNumber>
    </recommendedName>
</protein>
<dbReference type="InterPro" id="IPR011060">
    <property type="entry name" value="RibuloseP-bd_barrel"/>
</dbReference>
<evidence type="ECO:0000256" key="11">
    <source>
        <dbReference type="ARBA" id="ARBA00022975"/>
    </source>
</evidence>
<evidence type="ECO:0000256" key="15">
    <source>
        <dbReference type="PIRSR" id="PIRSR614732-2"/>
    </source>
</evidence>
<comment type="pathway">
    <text evidence="1">Pyrimidine metabolism; UMP biosynthesis via de novo pathway; UMP from orotate: step 2/2.</text>
</comment>
<dbReference type="HAMAP" id="MF_01208">
    <property type="entry name" value="PyrE"/>
    <property type="match status" value="1"/>
</dbReference>
<dbReference type="SUPFAM" id="SSF53271">
    <property type="entry name" value="PRTase-like"/>
    <property type="match status" value="1"/>
</dbReference>
<dbReference type="EC" id="2.4.2.10" evidence="5"/>
<dbReference type="InterPro" id="IPR004467">
    <property type="entry name" value="Or_phspho_trans_dom"/>
</dbReference>
<keyword evidence="10" id="KW-0210">Decarboxylase</keyword>
<dbReference type="Proteomes" id="UP001054837">
    <property type="component" value="Unassembled WGS sequence"/>
</dbReference>
<dbReference type="CDD" id="cd04725">
    <property type="entry name" value="OMP_decarboxylase_like"/>
    <property type="match status" value="1"/>
</dbReference>
<keyword evidence="13" id="KW-0511">Multifunctional enzyme</keyword>
<accession>A0AAV4VSQ2</accession>
<dbReference type="GO" id="GO:0044205">
    <property type="term" value="P:'de novo' UMP biosynthetic process"/>
    <property type="evidence" value="ECO:0007669"/>
    <property type="project" value="InterPro"/>
</dbReference>
<dbReference type="GO" id="GO:0004590">
    <property type="term" value="F:orotidine-5'-phosphate decarboxylase activity"/>
    <property type="evidence" value="ECO:0007669"/>
    <property type="project" value="UniProtKB-EC"/>
</dbReference>
<evidence type="ECO:0000256" key="4">
    <source>
        <dbReference type="ARBA" id="ARBA00009769"/>
    </source>
</evidence>
<comment type="similarity">
    <text evidence="4">In the C-terminal section; belongs to the OMP decarboxylase family.</text>
</comment>
<dbReference type="Pfam" id="PF00215">
    <property type="entry name" value="OMPdecase"/>
    <property type="match status" value="1"/>
</dbReference>
<dbReference type="InterPro" id="IPR000836">
    <property type="entry name" value="PRTase_dom"/>
</dbReference>
<comment type="caution">
    <text evidence="17">The sequence shown here is derived from an EMBL/GenBank/DDBJ whole genome shotgun (WGS) entry which is preliminary data.</text>
</comment>
<evidence type="ECO:0000256" key="9">
    <source>
        <dbReference type="ARBA" id="ARBA00022679"/>
    </source>
</evidence>
<reference evidence="17 18" key="1">
    <citation type="submission" date="2021-06" db="EMBL/GenBank/DDBJ databases">
        <title>Caerostris darwini draft genome.</title>
        <authorList>
            <person name="Kono N."/>
            <person name="Arakawa K."/>
        </authorList>
    </citation>
    <scope>NUCLEOTIDE SEQUENCE [LARGE SCALE GENOMIC DNA]</scope>
</reference>
<evidence type="ECO:0000313" key="17">
    <source>
        <dbReference type="EMBL" id="GIY72935.1"/>
    </source>
</evidence>
<feature type="domain" description="Orotidine 5'-phosphate decarboxylase" evidence="16">
    <location>
        <begin position="240"/>
        <end position="452"/>
    </location>
</feature>
<dbReference type="PANTHER" id="PTHR19278:SF9">
    <property type="entry name" value="URIDINE 5'-MONOPHOSPHATE SYNTHASE"/>
    <property type="match status" value="1"/>
</dbReference>
<dbReference type="InterPro" id="IPR018089">
    <property type="entry name" value="OMPdecase_AS"/>
</dbReference>
<feature type="binding site" evidence="15">
    <location>
        <position position="268"/>
    </location>
    <ligand>
        <name>substrate</name>
    </ligand>
</feature>
<dbReference type="Gene3D" id="3.20.20.70">
    <property type="entry name" value="Aldolase class I"/>
    <property type="match status" value="1"/>
</dbReference>